<evidence type="ECO:0000313" key="5">
    <source>
        <dbReference type="EMBL" id="KAG0646416.1"/>
    </source>
</evidence>
<keyword evidence="6" id="KW-1185">Reference proteome</keyword>
<dbReference type="Pfam" id="PF00687">
    <property type="entry name" value="Ribosomal_L1"/>
    <property type="match status" value="1"/>
</dbReference>
<name>A0A9P6VEI8_9HELO</name>
<organism evidence="5 6">
    <name type="scientific">Hyphodiscus hymeniophilus</name>
    <dbReference type="NCBI Taxonomy" id="353542"/>
    <lineage>
        <taxon>Eukaryota</taxon>
        <taxon>Fungi</taxon>
        <taxon>Dikarya</taxon>
        <taxon>Ascomycota</taxon>
        <taxon>Pezizomycotina</taxon>
        <taxon>Leotiomycetes</taxon>
        <taxon>Helotiales</taxon>
        <taxon>Hyphodiscaceae</taxon>
        <taxon>Hyphodiscus</taxon>
    </lineage>
</organism>
<dbReference type="PANTHER" id="PTHR36427">
    <property type="entry name" value="54S RIBOSOMAL PROTEIN L1, MITOCHONDRIAL"/>
    <property type="match status" value="1"/>
</dbReference>
<sequence>MANTRPCLAQLSRICLNPPKTTASCTSARYLSSTAPLSKGFKPAIVSKKEKPVLSRTNPQKNKKKGVAETKKRKARTTYIQYDLRDADKFSLCDAMRYIRAFEVGQKPTSVKYEMHVKLKSLKNGPVIRNRLQLPHPVRTDIRICVICPADSPYAEKARAAGATLVGEDDVFEAVKDGKIDFDRCICQTDSLAKMNKAGLGRVLGPRGLMPSAKTGTVVKDPSSVIQDLIGGAEYRERMGVVRMAIAQLGFTPEEVQRNIKSFMEALKKDMGILSDRTNKEVAEVVLSSTNAPGFTLNGNFLDSNSTITPRDLSTS</sequence>
<dbReference type="Gene3D" id="3.40.50.790">
    <property type="match status" value="1"/>
</dbReference>
<feature type="compositionally biased region" description="Basic residues" evidence="4">
    <location>
        <begin position="61"/>
        <end position="72"/>
    </location>
</feature>
<dbReference type="InterPro" id="IPR016095">
    <property type="entry name" value="Ribosomal_uL1_3-a/b-sand"/>
</dbReference>
<dbReference type="Gene3D" id="3.30.190.20">
    <property type="match status" value="1"/>
</dbReference>
<proteinExistence type="inferred from homology"/>
<evidence type="ECO:0000313" key="6">
    <source>
        <dbReference type="Proteomes" id="UP000785200"/>
    </source>
</evidence>
<evidence type="ECO:0000256" key="4">
    <source>
        <dbReference type="SAM" id="MobiDB-lite"/>
    </source>
</evidence>
<dbReference type="GO" id="GO:0005762">
    <property type="term" value="C:mitochondrial large ribosomal subunit"/>
    <property type="evidence" value="ECO:0007669"/>
    <property type="project" value="TreeGrafter"/>
</dbReference>
<dbReference type="OrthoDB" id="1747252at2759"/>
<dbReference type="Proteomes" id="UP000785200">
    <property type="component" value="Unassembled WGS sequence"/>
</dbReference>
<keyword evidence="3" id="KW-0687">Ribonucleoprotein</keyword>
<evidence type="ECO:0000256" key="1">
    <source>
        <dbReference type="ARBA" id="ARBA00010531"/>
    </source>
</evidence>
<protein>
    <submittedName>
        <fullName evidence="5">50S ribosomal L1</fullName>
    </submittedName>
</protein>
<feature type="region of interest" description="Disordered" evidence="4">
    <location>
        <begin position="48"/>
        <end position="72"/>
    </location>
</feature>
<dbReference type="GO" id="GO:0003735">
    <property type="term" value="F:structural constituent of ribosome"/>
    <property type="evidence" value="ECO:0007669"/>
    <property type="project" value="TreeGrafter"/>
</dbReference>
<comment type="caution">
    <text evidence="5">The sequence shown here is derived from an EMBL/GenBank/DDBJ whole genome shotgun (WGS) entry which is preliminary data.</text>
</comment>
<keyword evidence="2" id="KW-0689">Ribosomal protein</keyword>
<accession>A0A9P6VEI8</accession>
<dbReference type="CDD" id="cd00403">
    <property type="entry name" value="Ribosomal_L1"/>
    <property type="match status" value="1"/>
</dbReference>
<evidence type="ECO:0000256" key="3">
    <source>
        <dbReference type="ARBA" id="ARBA00023274"/>
    </source>
</evidence>
<dbReference type="PANTHER" id="PTHR36427:SF3">
    <property type="entry name" value="LARGE RIBOSOMAL SUBUNIT PROTEIN UL1M"/>
    <property type="match status" value="1"/>
</dbReference>
<dbReference type="AlphaFoldDB" id="A0A9P6VEI8"/>
<dbReference type="InterPro" id="IPR023674">
    <property type="entry name" value="Ribosomal_uL1-like"/>
</dbReference>
<evidence type="ECO:0000256" key="2">
    <source>
        <dbReference type="ARBA" id="ARBA00022980"/>
    </source>
</evidence>
<dbReference type="FunFam" id="3.40.50.790:FF:000001">
    <property type="entry name" value="50S ribosomal protein L1"/>
    <property type="match status" value="1"/>
</dbReference>
<dbReference type="EMBL" id="VNKQ01000015">
    <property type="protein sequence ID" value="KAG0646416.1"/>
    <property type="molecule type" value="Genomic_DNA"/>
</dbReference>
<dbReference type="InterPro" id="IPR028364">
    <property type="entry name" value="Ribosomal_uL1/biogenesis"/>
</dbReference>
<reference evidence="5" key="1">
    <citation type="submission" date="2019-07" db="EMBL/GenBank/DDBJ databases">
        <title>Hyphodiscus hymeniophilus genome sequencing and assembly.</title>
        <authorList>
            <person name="Kramer G."/>
            <person name="Nodwell J."/>
        </authorList>
    </citation>
    <scope>NUCLEOTIDE SEQUENCE</scope>
    <source>
        <strain evidence="5">ATCC 34498</strain>
    </source>
</reference>
<gene>
    <name evidence="5" type="ORF">D0Z07_7607</name>
</gene>
<comment type="similarity">
    <text evidence="1">Belongs to the universal ribosomal protein uL1 family.</text>
</comment>
<dbReference type="SUPFAM" id="SSF56808">
    <property type="entry name" value="Ribosomal protein L1"/>
    <property type="match status" value="1"/>
</dbReference>